<evidence type="ECO:0000313" key="5">
    <source>
        <dbReference type="EMBL" id="PIA12715.1"/>
    </source>
</evidence>
<dbReference type="InterPro" id="IPR029054">
    <property type="entry name" value="dUTPase-like"/>
</dbReference>
<dbReference type="OrthoDB" id="2286407at2759"/>
<proteinExistence type="predicted"/>
<dbReference type="FunFam" id="3.30.70.270:FF:000020">
    <property type="entry name" value="Transposon Tf2-6 polyprotein-like Protein"/>
    <property type="match status" value="1"/>
</dbReference>
<accession>A0A2G5B120</accession>
<keyword evidence="1" id="KW-0378">Hydrolase</keyword>
<evidence type="ECO:0000256" key="1">
    <source>
        <dbReference type="ARBA" id="ARBA00022801"/>
    </source>
</evidence>
<reference evidence="5 6" key="1">
    <citation type="journal article" date="2015" name="Genome Biol. Evol.">
        <title>Phylogenomic analyses indicate that early fungi evolved digesting cell walls of algal ancestors of land plants.</title>
        <authorList>
            <person name="Chang Y."/>
            <person name="Wang S."/>
            <person name="Sekimoto S."/>
            <person name="Aerts A.L."/>
            <person name="Choi C."/>
            <person name="Clum A."/>
            <person name="LaButti K.M."/>
            <person name="Lindquist E.A."/>
            <person name="Yee Ngan C."/>
            <person name="Ohm R.A."/>
            <person name="Salamov A.A."/>
            <person name="Grigoriev I.V."/>
            <person name="Spatafora J.W."/>
            <person name="Berbee M.L."/>
        </authorList>
    </citation>
    <scope>NUCLEOTIDE SEQUENCE [LARGE SCALE GENOMIC DNA]</scope>
    <source>
        <strain evidence="5 6">NRRL 1564</strain>
    </source>
</reference>
<dbReference type="GO" id="GO:0016787">
    <property type="term" value="F:hydrolase activity"/>
    <property type="evidence" value="ECO:0007669"/>
    <property type="project" value="UniProtKB-KW"/>
</dbReference>
<dbReference type="Gene3D" id="2.70.40.10">
    <property type="match status" value="2"/>
</dbReference>
<dbReference type="Pfam" id="PF00692">
    <property type="entry name" value="dUTPase"/>
    <property type="match status" value="1"/>
</dbReference>
<dbReference type="CDD" id="cd09274">
    <property type="entry name" value="RNase_HI_RT_Ty3"/>
    <property type="match status" value="1"/>
</dbReference>
<sequence length="455" mass="49901">EWQIPKSLTDVRAFLGLTGYYRRFVDRFAAISAPLSELLKDDEFKWTKAAQAAFIELKKALTSTPVLVTFDPAAPKKVETDASGYAIGGVLYQADGSGQWHPLAYYSKKLTAAERNYTVTEQELLGLVRCLRTWEHWLNQDVVVETDHKALEYLFTQADISGRRARWIETLIKYDALIKYRLGVQNAAADALSRASWLQPSATDTATLDNDMEPAAPAMPVSADDVSAGDDDVFFDAQEEQTPEMDDLSESFEKLSLMTINSDQNTDDDELKVVILHPQATLPVSAHEEDAGYDVATPNTMILHPGMTTKGCSSLAMRGVHPIGGVVDRGYTGEISVLLRNASKKTVKLSAGEKAAQLVVVKIAKPHTVRVRELRATARGTGGFGSSGKMIADISSWTVSLGAASDSYKGDRMLERIFAMLSSKQPVAPSATTSLQKFHIRNDILYKNSRRCVGS</sequence>
<dbReference type="InterPro" id="IPR050951">
    <property type="entry name" value="Retrovirus_Pol_polyprotein"/>
</dbReference>
<evidence type="ECO:0000256" key="2">
    <source>
        <dbReference type="ARBA" id="ARBA00023268"/>
    </source>
</evidence>
<organism evidence="5 6">
    <name type="scientific">Coemansia reversa (strain ATCC 12441 / NRRL 1564)</name>
    <dbReference type="NCBI Taxonomy" id="763665"/>
    <lineage>
        <taxon>Eukaryota</taxon>
        <taxon>Fungi</taxon>
        <taxon>Fungi incertae sedis</taxon>
        <taxon>Zoopagomycota</taxon>
        <taxon>Kickxellomycotina</taxon>
        <taxon>Kickxellomycetes</taxon>
        <taxon>Kickxellales</taxon>
        <taxon>Kickxellaceae</taxon>
        <taxon>Coemansia</taxon>
    </lineage>
</organism>
<gene>
    <name evidence="5" type="ORF">COEREDRAFT_12313</name>
</gene>
<dbReference type="AlphaFoldDB" id="A0A2G5B120"/>
<evidence type="ECO:0000259" key="3">
    <source>
        <dbReference type="Pfam" id="PF00692"/>
    </source>
</evidence>
<dbReference type="InterPro" id="IPR043502">
    <property type="entry name" value="DNA/RNA_pol_sf"/>
</dbReference>
<dbReference type="Pfam" id="PF17919">
    <property type="entry name" value="RT_RNaseH_2"/>
    <property type="match status" value="1"/>
</dbReference>
<dbReference type="Proteomes" id="UP000242474">
    <property type="component" value="Unassembled WGS sequence"/>
</dbReference>
<dbReference type="STRING" id="763665.A0A2G5B120"/>
<feature type="domain" description="dUTPase-like" evidence="3">
    <location>
        <begin position="311"/>
        <end position="388"/>
    </location>
</feature>
<evidence type="ECO:0000313" key="6">
    <source>
        <dbReference type="Proteomes" id="UP000242474"/>
    </source>
</evidence>
<dbReference type="Gene3D" id="3.30.70.270">
    <property type="match status" value="1"/>
</dbReference>
<evidence type="ECO:0000259" key="4">
    <source>
        <dbReference type="Pfam" id="PF17919"/>
    </source>
</evidence>
<dbReference type="InterPro" id="IPR041577">
    <property type="entry name" value="RT_RNaseH_2"/>
</dbReference>
<keyword evidence="6" id="KW-1185">Reference proteome</keyword>
<dbReference type="InterPro" id="IPR033704">
    <property type="entry name" value="dUTPase_trimeric"/>
</dbReference>
<dbReference type="EMBL" id="KZ303583">
    <property type="protein sequence ID" value="PIA12715.1"/>
    <property type="molecule type" value="Genomic_DNA"/>
</dbReference>
<name>A0A2G5B120_COERN</name>
<feature type="domain" description="Reverse transcriptase/retrotransposon-derived protein RNase H-like" evidence="4">
    <location>
        <begin position="46"/>
        <end position="140"/>
    </location>
</feature>
<dbReference type="InterPro" id="IPR036157">
    <property type="entry name" value="dUTPase-like_sf"/>
</dbReference>
<dbReference type="PANTHER" id="PTHR37984">
    <property type="entry name" value="PROTEIN CBG26694"/>
    <property type="match status" value="1"/>
</dbReference>
<protein>
    <submittedName>
        <fullName evidence="5">DNA/RNA polymerase</fullName>
    </submittedName>
</protein>
<dbReference type="SUPFAM" id="SSF56672">
    <property type="entry name" value="DNA/RNA polymerases"/>
    <property type="match status" value="1"/>
</dbReference>
<dbReference type="CDD" id="cd07557">
    <property type="entry name" value="trimeric_dUTPase"/>
    <property type="match status" value="1"/>
</dbReference>
<dbReference type="SUPFAM" id="SSF51283">
    <property type="entry name" value="dUTPase-like"/>
    <property type="match status" value="1"/>
</dbReference>
<feature type="non-terminal residue" evidence="5">
    <location>
        <position position="1"/>
    </location>
</feature>
<dbReference type="InterPro" id="IPR043128">
    <property type="entry name" value="Rev_trsase/Diguanyl_cyclase"/>
</dbReference>
<feature type="non-terminal residue" evidence="5">
    <location>
        <position position="455"/>
    </location>
</feature>
<keyword evidence="2" id="KW-0511">Multifunctional enzyme</keyword>
<dbReference type="PANTHER" id="PTHR37984:SF5">
    <property type="entry name" value="PROTEIN NYNRIN-LIKE"/>
    <property type="match status" value="1"/>
</dbReference>